<dbReference type="PRINTS" id="PR00276">
    <property type="entry name" value="INSULINFAMLY"/>
</dbReference>
<evidence type="ECO:0000313" key="6">
    <source>
        <dbReference type="Proteomes" id="UP000215902"/>
    </source>
</evidence>
<keyword evidence="3" id="KW-0472">Membrane</keyword>
<dbReference type="Gene3D" id="1.10.100.10">
    <property type="entry name" value="Insulin-like"/>
    <property type="match status" value="1"/>
</dbReference>
<feature type="transmembrane region" description="Helical" evidence="3">
    <location>
        <begin position="39"/>
        <end position="62"/>
    </location>
</feature>
<name>A0A267ECP2_9PLAT</name>
<keyword evidence="3" id="KW-1133">Transmembrane helix</keyword>
<dbReference type="PROSITE" id="PS00262">
    <property type="entry name" value="INSULIN"/>
    <property type="match status" value="1"/>
</dbReference>
<evidence type="ECO:0000313" key="5">
    <source>
        <dbReference type="EMBL" id="PAA58647.1"/>
    </source>
</evidence>
<evidence type="ECO:0000256" key="2">
    <source>
        <dbReference type="RuleBase" id="RU000406"/>
    </source>
</evidence>
<dbReference type="GO" id="GO:0005576">
    <property type="term" value="C:extracellular region"/>
    <property type="evidence" value="ECO:0007669"/>
    <property type="project" value="UniProtKB-SubCell"/>
</dbReference>
<gene>
    <name evidence="5" type="ORF">BOX15_Mlig020476g3</name>
</gene>
<accession>A0A267ECP2</accession>
<feature type="non-terminal residue" evidence="5">
    <location>
        <position position="1"/>
    </location>
</feature>
<evidence type="ECO:0000256" key="3">
    <source>
        <dbReference type="SAM" id="Phobius"/>
    </source>
</evidence>
<comment type="similarity">
    <text evidence="1 2">Belongs to the insulin family.</text>
</comment>
<reference evidence="5 6" key="1">
    <citation type="submission" date="2017-06" db="EMBL/GenBank/DDBJ databases">
        <title>A platform for efficient transgenesis in Macrostomum lignano, a flatworm model organism for stem cell research.</title>
        <authorList>
            <person name="Berezikov E."/>
        </authorList>
    </citation>
    <scope>NUCLEOTIDE SEQUENCE [LARGE SCALE GENOMIC DNA]</scope>
    <source>
        <strain evidence="5">DV1</strain>
        <tissue evidence="5">Whole organism</tissue>
    </source>
</reference>
<protein>
    <recommendedName>
        <fullName evidence="4">Insulin-like domain-containing protein</fullName>
    </recommendedName>
</protein>
<dbReference type="AlphaFoldDB" id="A0A267ECP2"/>
<dbReference type="EMBL" id="NIVC01002351">
    <property type="protein sequence ID" value="PAA58647.1"/>
    <property type="molecule type" value="Genomic_DNA"/>
</dbReference>
<keyword evidence="3" id="KW-0812">Transmembrane</keyword>
<dbReference type="InterPro" id="IPR016179">
    <property type="entry name" value="Insulin-like"/>
</dbReference>
<dbReference type="Proteomes" id="UP000215902">
    <property type="component" value="Unassembled WGS sequence"/>
</dbReference>
<dbReference type="Pfam" id="PF00049">
    <property type="entry name" value="Insulin"/>
    <property type="match status" value="1"/>
</dbReference>
<keyword evidence="2" id="KW-0964">Secreted</keyword>
<dbReference type="SMART" id="SM00078">
    <property type="entry name" value="IlGF"/>
    <property type="match status" value="1"/>
</dbReference>
<feature type="domain" description="Insulin-like" evidence="4">
    <location>
        <begin position="73"/>
        <end position="150"/>
    </location>
</feature>
<comment type="caution">
    <text evidence="5">The sequence shown here is derived from an EMBL/GenBank/DDBJ whole genome shotgun (WGS) entry which is preliminary data.</text>
</comment>
<keyword evidence="6" id="KW-1185">Reference proteome</keyword>
<dbReference type="GO" id="GO:0005179">
    <property type="term" value="F:hormone activity"/>
    <property type="evidence" value="ECO:0007669"/>
    <property type="project" value="InterPro"/>
</dbReference>
<dbReference type="InterPro" id="IPR036438">
    <property type="entry name" value="Insulin-like_sf"/>
</dbReference>
<evidence type="ECO:0000256" key="1">
    <source>
        <dbReference type="ARBA" id="ARBA00009034"/>
    </source>
</evidence>
<organism evidence="5 6">
    <name type="scientific">Macrostomum lignano</name>
    <dbReference type="NCBI Taxonomy" id="282301"/>
    <lineage>
        <taxon>Eukaryota</taxon>
        <taxon>Metazoa</taxon>
        <taxon>Spiralia</taxon>
        <taxon>Lophotrochozoa</taxon>
        <taxon>Platyhelminthes</taxon>
        <taxon>Rhabditophora</taxon>
        <taxon>Macrostomorpha</taxon>
        <taxon>Macrostomida</taxon>
        <taxon>Macrostomidae</taxon>
        <taxon>Macrostomum</taxon>
    </lineage>
</organism>
<dbReference type="InterPro" id="IPR022353">
    <property type="entry name" value="Insulin_CS"/>
</dbReference>
<evidence type="ECO:0000259" key="4">
    <source>
        <dbReference type="SMART" id="SM00078"/>
    </source>
</evidence>
<dbReference type="SUPFAM" id="SSF56994">
    <property type="entry name" value="Insulin-like"/>
    <property type="match status" value="1"/>
</dbReference>
<comment type="subcellular location">
    <subcellularLocation>
        <location evidence="2">Secreted</location>
    </subcellularLocation>
</comment>
<proteinExistence type="inferred from homology"/>
<dbReference type="InterPro" id="IPR022352">
    <property type="entry name" value="Ins/IGF/rlx"/>
</dbReference>
<sequence>PQNPASVEGCSIITADKQAPLLANFILKILFSQLVAMQFANVLFAVILLSCFSGLLASYNYLNFDEKNPNTVVNFCGRELIDAVAKVCDGRMYNSYGRFRTAKRTREILSSERMKKNVSLLKLRCRLNTDNLVQRCCCRTCTVRYLSGYCAEAVVFENE</sequence>